<proteinExistence type="predicted"/>
<feature type="compositionally biased region" description="Polar residues" evidence="1">
    <location>
        <begin position="50"/>
        <end position="70"/>
    </location>
</feature>
<keyword evidence="2" id="KW-0472">Membrane</keyword>
<feature type="compositionally biased region" description="Polar residues" evidence="1">
    <location>
        <begin position="78"/>
        <end position="97"/>
    </location>
</feature>
<dbReference type="EMBL" id="JAANBB010000022">
    <property type="protein sequence ID" value="KAF7555271.1"/>
    <property type="molecule type" value="Genomic_DNA"/>
</dbReference>
<evidence type="ECO:0000256" key="1">
    <source>
        <dbReference type="SAM" id="MobiDB-lite"/>
    </source>
</evidence>
<organism evidence="3 4">
    <name type="scientific">Cylindrodendrum hubeiense</name>
    <dbReference type="NCBI Taxonomy" id="595255"/>
    <lineage>
        <taxon>Eukaryota</taxon>
        <taxon>Fungi</taxon>
        <taxon>Dikarya</taxon>
        <taxon>Ascomycota</taxon>
        <taxon>Pezizomycotina</taxon>
        <taxon>Sordariomycetes</taxon>
        <taxon>Hypocreomycetidae</taxon>
        <taxon>Hypocreales</taxon>
        <taxon>Nectriaceae</taxon>
        <taxon>Cylindrodendrum</taxon>
    </lineage>
</organism>
<dbReference type="Proteomes" id="UP000722485">
    <property type="component" value="Unassembled WGS sequence"/>
</dbReference>
<keyword evidence="4" id="KW-1185">Reference proteome</keyword>
<evidence type="ECO:0000313" key="3">
    <source>
        <dbReference type="EMBL" id="KAF7555271.1"/>
    </source>
</evidence>
<feature type="transmembrane region" description="Helical" evidence="2">
    <location>
        <begin position="141"/>
        <end position="164"/>
    </location>
</feature>
<dbReference type="AlphaFoldDB" id="A0A9P5LEK9"/>
<comment type="caution">
    <text evidence="3">The sequence shown here is derived from an EMBL/GenBank/DDBJ whole genome shotgun (WGS) entry which is preliminary data.</text>
</comment>
<name>A0A9P5LEK9_9HYPO</name>
<feature type="region of interest" description="Disordered" evidence="1">
    <location>
        <begin position="20"/>
        <end position="111"/>
    </location>
</feature>
<dbReference type="InterPro" id="IPR021514">
    <property type="entry name" value="DUF3176"/>
</dbReference>
<gene>
    <name evidence="3" type="ORF">G7Z17_g2283</name>
</gene>
<feature type="transmembrane region" description="Helical" evidence="2">
    <location>
        <begin position="184"/>
        <end position="203"/>
    </location>
</feature>
<dbReference type="PANTHER" id="PTHR37576:SF2">
    <property type="entry name" value="DEFECT AT LOW TEMPERATURE PROTEIN 1"/>
    <property type="match status" value="1"/>
</dbReference>
<reference evidence="3" key="1">
    <citation type="submission" date="2020-03" db="EMBL/GenBank/DDBJ databases">
        <title>Draft Genome Sequence of Cylindrodendrum hubeiense.</title>
        <authorList>
            <person name="Buettner E."/>
            <person name="Kellner H."/>
        </authorList>
    </citation>
    <scope>NUCLEOTIDE SEQUENCE</scope>
    <source>
        <strain evidence="3">IHI 201604</strain>
    </source>
</reference>
<sequence>MAAALSGPFSPDLPVYYEEEQNTPRGHWAPSQPVDHRADPHNHQPAHHNPVNQPFIDTSYTSTAHQSQTLHHGAPGYDQQQHFGHSSTVQYAPSGHQQHMPYDSPKQPPSAVQSQRNLIVDTDRSAHRVAFKWRPGTLKSIPWVGLLALVLTLGCAVAIVGVLFSANGVATDSWPSEEHPIQVAVVLAVLIAMGNAGLTMAYGEGVTLTWWVKMLKGGNLNDSHRYWEHGASAFQSLLGIRHLSKITFVSMLLVLLLVDGPLLQRASSFTSVTETEFKTFTAPLSEDQLSQSTAYYMTRAQSVNSLTSNFSQVVQDFTSRTAIKIDLAGCTGTCSGTLIAAGFDVGCTRGSTDYDLKLDPGDTASIGSITVNTNGVSEAGVISVNTTYKAAAAEKGTLINTNCTLHSAKVKYPFTVINGTLTLGGLTSSVDAMVNRTIELLYPAREAAGLGKWPSLLGGIAYAADGIYGSDVELYQSGTLALQGSGPMGYTYMNSTDDALGTSNMTWTDPTPYILDAIREITFRAALAFSDASSEQSVEGTQLRTTTKYTLHTEYLAGTLAILVVGVIAVVWLFYGFWLLGRRVSMSPLEIAAAFQAPITAGADSNADATELASQVGKRPVKYGALHSQDGSQSLAIAPPTVVSWPTKSRTGHP</sequence>
<evidence type="ECO:0000313" key="4">
    <source>
        <dbReference type="Proteomes" id="UP000722485"/>
    </source>
</evidence>
<dbReference type="OrthoDB" id="5357734at2759"/>
<feature type="transmembrane region" description="Helical" evidence="2">
    <location>
        <begin position="555"/>
        <end position="580"/>
    </location>
</feature>
<accession>A0A9P5LEK9</accession>
<keyword evidence="2" id="KW-1133">Transmembrane helix</keyword>
<keyword evidence="2" id="KW-0812">Transmembrane</keyword>
<dbReference type="Pfam" id="PF11374">
    <property type="entry name" value="DUF3176"/>
    <property type="match status" value="1"/>
</dbReference>
<dbReference type="PANTHER" id="PTHR37576">
    <property type="entry name" value="DEFECT AT LOW TEMPERATURE PROTEIN 1"/>
    <property type="match status" value="1"/>
</dbReference>
<protein>
    <submittedName>
        <fullName evidence="3">Uncharacterized protein</fullName>
    </submittedName>
</protein>
<evidence type="ECO:0000256" key="2">
    <source>
        <dbReference type="SAM" id="Phobius"/>
    </source>
</evidence>